<name>A0A8X7BZY8_9ARAC</name>
<reference evidence="1" key="1">
    <citation type="submission" date="2020-08" db="EMBL/GenBank/DDBJ databases">
        <title>Multicomponent nature underlies the extraordinary mechanical properties of spider dragline silk.</title>
        <authorList>
            <person name="Kono N."/>
            <person name="Nakamura H."/>
            <person name="Mori M."/>
            <person name="Yoshida Y."/>
            <person name="Ohtoshi R."/>
            <person name="Malay A.D."/>
            <person name="Moran D.A.P."/>
            <person name="Tomita M."/>
            <person name="Numata K."/>
            <person name="Arakawa K."/>
        </authorList>
    </citation>
    <scope>NUCLEOTIDE SEQUENCE</scope>
</reference>
<protein>
    <submittedName>
        <fullName evidence="1">Uncharacterized protein</fullName>
    </submittedName>
</protein>
<sequence length="113" mass="13138">MENNEYLSTPSVPHKRSEAFDFKKLSLSWGQVANEATEAKINKQEKYRHKISKMRYISRDLQLRMVRLYSTNVACTLVRYVGDNADINVHTLDGNNTLHVMGMIKIFTPKDIY</sequence>
<organism evidence="1 2">
    <name type="scientific">Trichonephila inaurata madagascariensis</name>
    <dbReference type="NCBI Taxonomy" id="2747483"/>
    <lineage>
        <taxon>Eukaryota</taxon>
        <taxon>Metazoa</taxon>
        <taxon>Ecdysozoa</taxon>
        <taxon>Arthropoda</taxon>
        <taxon>Chelicerata</taxon>
        <taxon>Arachnida</taxon>
        <taxon>Araneae</taxon>
        <taxon>Araneomorphae</taxon>
        <taxon>Entelegynae</taxon>
        <taxon>Araneoidea</taxon>
        <taxon>Nephilidae</taxon>
        <taxon>Trichonephila</taxon>
        <taxon>Trichonephila inaurata</taxon>
    </lineage>
</organism>
<gene>
    <name evidence="1" type="ORF">TNIN_110371</name>
</gene>
<keyword evidence="2" id="KW-1185">Reference proteome</keyword>
<dbReference type="AlphaFoldDB" id="A0A8X7BZY8"/>
<evidence type="ECO:0000313" key="1">
    <source>
        <dbReference type="EMBL" id="GFY47959.1"/>
    </source>
</evidence>
<proteinExistence type="predicted"/>
<comment type="caution">
    <text evidence="1">The sequence shown here is derived from an EMBL/GenBank/DDBJ whole genome shotgun (WGS) entry which is preliminary data.</text>
</comment>
<dbReference type="Proteomes" id="UP000886998">
    <property type="component" value="Unassembled WGS sequence"/>
</dbReference>
<dbReference type="EMBL" id="BMAV01006231">
    <property type="protein sequence ID" value="GFY47959.1"/>
    <property type="molecule type" value="Genomic_DNA"/>
</dbReference>
<evidence type="ECO:0000313" key="2">
    <source>
        <dbReference type="Proteomes" id="UP000886998"/>
    </source>
</evidence>
<accession>A0A8X7BZY8</accession>
<dbReference type="OrthoDB" id="10069752at2759"/>